<organism evidence="2 3">
    <name type="scientific">Candidatus Uhrbacteria bacterium RIFCSPLOWO2_02_FULL_48_18</name>
    <dbReference type="NCBI Taxonomy" id="1802408"/>
    <lineage>
        <taxon>Bacteria</taxon>
        <taxon>Candidatus Uhriibacteriota</taxon>
    </lineage>
</organism>
<keyword evidence="1" id="KW-0812">Transmembrane</keyword>
<evidence type="ECO:0000313" key="3">
    <source>
        <dbReference type="Proteomes" id="UP000176593"/>
    </source>
</evidence>
<name>A0A1F7V7R5_9BACT</name>
<dbReference type="Proteomes" id="UP000176593">
    <property type="component" value="Unassembled WGS sequence"/>
</dbReference>
<dbReference type="AlphaFoldDB" id="A0A1F7V7R5"/>
<evidence type="ECO:0000313" key="2">
    <source>
        <dbReference type="EMBL" id="OGL86553.1"/>
    </source>
</evidence>
<feature type="transmembrane region" description="Helical" evidence="1">
    <location>
        <begin position="38"/>
        <end position="57"/>
    </location>
</feature>
<sequence>MSRVEKIDEPQKPDLQTPVRDEVVEQFGDHKKKTRKRFSCCGILFIAFILFVGFIVWEIAATGLVNVPVVSSMAFSESVPVRVVKAGIPAEQLSESEFKKILIGRVQAGGGTLFDRSITLGLPESSLTATLQNTLKQYPNTNIDASHAQIVVLPNQELELFIPLQVDGRRMALVAHVSLVADKGLFDLKLLNVRLGSFQAPSMLVAALVQPFVNQQLASLNQALSSYMHVDSLITQDGVLTASGTFTVEVKK</sequence>
<gene>
    <name evidence="2" type="ORF">A3I41_04665</name>
</gene>
<keyword evidence="1" id="KW-1133">Transmembrane helix</keyword>
<protein>
    <submittedName>
        <fullName evidence="2">Uncharacterized protein</fullName>
    </submittedName>
</protein>
<dbReference type="EMBL" id="MGEQ01000008">
    <property type="protein sequence ID" value="OGL86553.1"/>
    <property type="molecule type" value="Genomic_DNA"/>
</dbReference>
<accession>A0A1F7V7R5</accession>
<keyword evidence="1" id="KW-0472">Membrane</keyword>
<reference evidence="2 3" key="1">
    <citation type="journal article" date="2016" name="Nat. Commun.">
        <title>Thousands of microbial genomes shed light on interconnected biogeochemical processes in an aquifer system.</title>
        <authorList>
            <person name="Anantharaman K."/>
            <person name="Brown C.T."/>
            <person name="Hug L.A."/>
            <person name="Sharon I."/>
            <person name="Castelle C.J."/>
            <person name="Probst A.J."/>
            <person name="Thomas B.C."/>
            <person name="Singh A."/>
            <person name="Wilkins M.J."/>
            <person name="Karaoz U."/>
            <person name="Brodie E.L."/>
            <person name="Williams K.H."/>
            <person name="Hubbard S.S."/>
            <person name="Banfield J.F."/>
        </authorList>
    </citation>
    <scope>NUCLEOTIDE SEQUENCE [LARGE SCALE GENOMIC DNA]</scope>
</reference>
<evidence type="ECO:0000256" key="1">
    <source>
        <dbReference type="SAM" id="Phobius"/>
    </source>
</evidence>
<proteinExistence type="predicted"/>
<comment type="caution">
    <text evidence="2">The sequence shown here is derived from an EMBL/GenBank/DDBJ whole genome shotgun (WGS) entry which is preliminary data.</text>
</comment>